<dbReference type="PANTHER" id="PTHR33908">
    <property type="entry name" value="MANNOSYLTRANSFERASE YKCB-RELATED"/>
    <property type="match status" value="1"/>
</dbReference>
<feature type="transmembrane region" description="Helical" evidence="8">
    <location>
        <begin position="464"/>
        <end position="482"/>
    </location>
</feature>
<evidence type="ECO:0000313" key="10">
    <source>
        <dbReference type="EMBL" id="MDM4016268.1"/>
    </source>
</evidence>
<sequence length="492" mass="54847">MSGEHKYVLMGWRLKPKLALAILFILLLTKVVAFVLRGPSPLIWDANYYWILGGSVAEGDWLLTGHEVAFRTPGYPWLVGSLQRLTSSPLWSLVCVQAGLWLATVMLAASLARQFVDDMRAAAVVLAIAAVMVSSLTYVNAVLTETLFTFAVLVHLWFVARFVRQPNVMLGALVGATLAAAMLIRPVAMLLWVADVGFLLVSRWAPLTPEKHQHCWRRTLISVAVAGVVTLGCVTPWLARNHAMFGKWMMTEFVGRNIWIVTFQDGSGAGLPMPTSDSAARLKSVIGQAGWEKLRQADRWRETWTVSKTLTRSGLDDAETDQLMKAVAFDAIAQDPTSYAKKTIRRWLNFWRTRATELPEPLSVLEHSGGGFDGQTNRQEIVKQYFAGERIWGRQVAIIDTALRHRASNSLMATTLVMVLSGLATMLVVLHRPTRAAGVWFALILAYFSAVTAVLEIPGYRYRMIVEPMMLIVIAMAVVLLIRKWDSRRLAR</sequence>
<keyword evidence="4 10" id="KW-0808">Transferase</keyword>
<evidence type="ECO:0000313" key="11">
    <source>
        <dbReference type="Proteomes" id="UP001239462"/>
    </source>
</evidence>
<feature type="transmembrane region" description="Helical" evidence="8">
    <location>
        <begin position="437"/>
        <end position="457"/>
    </location>
</feature>
<keyword evidence="11" id="KW-1185">Reference proteome</keyword>
<accession>A0ABT7PIW0</accession>
<dbReference type="Pfam" id="PF13231">
    <property type="entry name" value="PMT_2"/>
    <property type="match status" value="1"/>
</dbReference>
<dbReference type="EC" id="2.4.-.-" evidence="10"/>
<keyword evidence="3 10" id="KW-0328">Glycosyltransferase</keyword>
<dbReference type="InterPro" id="IPR038731">
    <property type="entry name" value="RgtA/B/C-like"/>
</dbReference>
<name>A0ABT7PIW0_9BACT</name>
<evidence type="ECO:0000256" key="4">
    <source>
        <dbReference type="ARBA" id="ARBA00022679"/>
    </source>
</evidence>
<dbReference type="GO" id="GO:0016757">
    <property type="term" value="F:glycosyltransferase activity"/>
    <property type="evidence" value="ECO:0007669"/>
    <property type="project" value="UniProtKB-KW"/>
</dbReference>
<feature type="transmembrane region" description="Helical" evidence="8">
    <location>
        <begin position="121"/>
        <end position="141"/>
    </location>
</feature>
<proteinExistence type="predicted"/>
<evidence type="ECO:0000256" key="3">
    <source>
        <dbReference type="ARBA" id="ARBA00022676"/>
    </source>
</evidence>
<evidence type="ECO:0000256" key="8">
    <source>
        <dbReference type="SAM" id="Phobius"/>
    </source>
</evidence>
<keyword evidence="2" id="KW-1003">Cell membrane</keyword>
<evidence type="ECO:0000256" key="5">
    <source>
        <dbReference type="ARBA" id="ARBA00022692"/>
    </source>
</evidence>
<keyword evidence="5 8" id="KW-0812">Transmembrane</keyword>
<feature type="domain" description="Glycosyltransferase RgtA/B/C/D-like" evidence="9">
    <location>
        <begin position="72"/>
        <end position="215"/>
    </location>
</feature>
<gene>
    <name evidence="10" type="ORF">QTN89_12570</name>
</gene>
<feature type="transmembrane region" description="Helical" evidence="8">
    <location>
        <begin position="147"/>
        <end position="163"/>
    </location>
</feature>
<dbReference type="RefSeq" id="WP_289163905.1">
    <property type="nucleotide sequence ID" value="NZ_JASZZN010000008.1"/>
</dbReference>
<feature type="transmembrane region" description="Helical" evidence="8">
    <location>
        <begin position="170"/>
        <end position="200"/>
    </location>
</feature>
<feature type="transmembrane region" description="Helical" evidence="8">
    <location>
        <begin position="411"/>
        <end position="431"/>
    </location>
</feature>
<feature type="transmembrane region" description="Helical" evidence="8">
    <location>
        <begin position="220"/>
        <end position="239"/>
    </location>
</feature>
<protein>
    <submittedName>
        <fullName evidence="10">Glycosyltransferase family 39 protein</fullName>
        <ecNumber evidence="10">2.4.-.-</ecNumber>
    </submittedName>
</protein>
<feature type="transmembrane region" description="Helical" evidence="8">
    <location>
        <begin position="90"/>
        <end position="109"/>
    </location>
</feature>
<dbReference type="InterPro" id="IPR050297">
    <property type="entry name" value="LipidA_mod_glycosyltrf_83"/>
</dbReference>
<comment type="caution">
    <text evidence="10">The sequence shown here is derived from an EMBL/GenBank/DDBJ whole genome shotgun (WGS) entry which is preliminary data.</text>
</comment>
<keyword evidence="7 8" id="KW-0472">Membrane</keyword>
<dbReference type="EMBL" id="JASZZN010000008">
    <property type="protein sequence ID" value="MDM4016268.1"/>
    <property type="molecule type" value="Genomic_DNA"/>
</dbReference>
<dbReference type="PANTHER" id="PTHR33908:SF11">
    <property type="entry name" value="MEMBRANE PROTEIN"/>
    <property type="match status" value="1"/>
</dbReference>
<comment type="subcellular location">
    <subcellularLocation>
        <location evidence="1">Cell membrane</location>
        <topology evidence="1">Multi-pass membrane protein</topology>
    </subcellularLocation>
</comment>
<reference evidence="10 11" key="1">
    <citation type="submission" date="2023-06" db="EMBL/GenBank/DDBJ databases">
        <title>Roseiconus lacunae JC819 isolated from Gulf of Mannar region, Tamil Nadu.</title>
        <authorList>
            <person name="Pk S."/>
            <person name="Ch S."/>
            <person name="Ch V.R."/>
        </authorList>
    </citation>
    <scope>NUCLEOTIDE SEQUENCE [LARGE SCALE GENOMIC DNA]</scope>
    <source>
        <strain evidence="10 11">JC819</strain>
    </source>
</reference>
<evidence type="ECO:0000256" key="2">
    <source>
        <dbReference type="ARBA" id="ARBA00022475"/>
    </source>
</evidence>
<evidence type="ECO:0000259" key="9">
    <source>
        <dbReference type="Pfam" id="PF13231"/>
    </source>
</evidence>
<organism evidence="10 11">
    <name type="scientific">Roseiconus lacunae</name>
    <dbReference type="NCBI Taxonomy" id="2605694"/>
    <lineage>
        <taxon>Bacteria</taxon>
        <taxon>Pseudomonadati</taxon>
        <taxon>Planctomycetota</taxon>
        <taxon>Planctomycetia</taxon>
        <taxon>Pirellulales</taxon>
        <taxon>Pirellulaceae</taxon>
        <taxon>Roseiconus</taxon>
    </lineage>
</organism>
<keyword evidence="6 8" id="KW-1133">Transmembrane helix</keyword>
<evidence type="ECO:0000256" key="1">
    <source>
        <dbReference type="ARBA" id="ARBA00004651"/>
    </source>
</evidence>
<evidence type="ECO:0000256" key="6">
    <source>
        <dbReference type="ARBA" id="ARBA00022989"/>
    </source>
</evidence>
<dbReference type="Proteomes" id="UP001239462">
    <property type="component" value="Unassembled WGS sequence"/>
</dbReference>
<evidence type="ECO:0000256" key="7">
    <source>
        <dbReference type="ARBA" id="ARBA00023136"/>
    </source>
</evidence>